<dbReference type="GO" id="GO:0005576">
    <property type="term" value="C:extracellular region"/>
    <property type="evidence" value="ECO:0007669"/>
    <property type="project" value="UniProtKB-SubCell"/>
</dbReference>
<accession>A0A192D3H9</accession>
<dbReference type="Proteomes" id="UP000078263">
    <property type="component" value="Chromosome"/>
</dbReference>
<evidence type="ECO:0000256" key="5">
    <source>
        <dbReference type="ARBA" id="ARBA00022525"/>
    </source>
</evidence>
<keyword evidence="7" id="KW-0378">Hydrolase</keyword>
<sequence>MAAVAADPDHGISDTIWRRAQATRAHVVVDAADYFEQIETAMMNARQRIMLIGWDFDTRISLLRKRRKPGSPPKRLGDFILYLANRTPGLEIKLLKWNFGALKMLGRGSTMLDVARWKMHPQIEMKLDSAHPFGCSHHQKIVVIDDKFAVCGGIDMTSDRWDTSDHLDDDPRRKRPNRKPYGPWHDVTMMVENAAAAELGQLARMRWERAGGGVLEPCAPQKESPWPASLPAEFQFVEVGISRTRAEYEGVPPVFEIEKLFLEQIARAKKFIYAENQYFASRKIAEAIAKRMAEPAPPEIFIVTAENADGWLEQKAMDSARARLIRSIGEKDKNDRFSINIPYTAGGTGIYVHAKLTIVDDEILRVGSANMNNRSLGLDSECDLHIDTTVAGNETAGEAITRLRHRLLAEHCGVSPEKMAETLATGLSMREAVARLTQPGRRLTRLELPELTDAEKALADQAMLDPESPDEFFEPFAKKSIFRRSRTLNAPD</sequence>
<dbReference type="SMART" id="SM00155">
    <property type="entry name" value="PLDc"/>
    <property type="match status" value="2"/>
</dbReference>
<name>A0A192D3H9_9SPHN</name>
<evidence type="ECO:0000256" key="4">
    <source>
        <dbReference type="ARBA" id="ARBA00018392"/>
    </source>
</evidence>
<dbReference type="InterPro" id="IPR001736">
    <property type="entry name" value="PLipase_D/transphosphatidylase"/>
</dbReference>
<reference evidence="12 13" key="1">
    <citation type="submission" date="2016-05" db="EMBL/GenBank/DDBJ databases">
        <title>Compelete Genome Sequence of Bacteriochlorophyll-Synthesizing Bacterium Porphyrobacter neustonensis DSM 9434.</title>
        <authorList>
            <person name="Shi X.-L."/>
            <person name="Wu Y.-H."/>
            <person name="Cheng H."/>
            <person name="Xu L."/>
            <person name="Zhang X.-Q."/>
            <person name="Wang C.-S."/>
            <person name="Xu X.-W."/>
        </authorList>
    </citation>
    <scope>NUCLEOTIDE SEQUENCE [LARGE SCALE GENOMIC DNA]</scope>
    <source>
        <strain evidence="12 13">DSM 9434</strain>
    </source>
</reference>
<dbReference type="KEGG" id="pns:A9D12_06535"/>
<feature type="compositionally biased region" description="Basic and acidic residues" evidence="10">
    <location>
        <begin position="161"/>
        <end position="172"/>
    </location>
</feature>
<dbReference type="STRING" id="1112.A9D12_06535"/>
<dbReference type="SUPFAM" id="SSF56024">
    <property type="entry name" value="Phospholipase D/nuclease"/>
    <property type="match status" value="2"/>
</dbReference>
<dbReference type="CDD" id="cd09140">
    <property type="entry name" value="PLDc_vPLD1_2_like_bac_1"/>
    <property type="match status" value="1"/>
</dbReference>
<evidence type="ECO:0000256" key="10">
    <source>
        <dbReference type="SAM" id="MobiDB-lite"/>
    </source>
</evidence>
<dbReference type="EMBL" id="CP016033">
    <property type="protein sequence ID" value="ANK12660.1"/>
    <property type="molecule type" value="Genomic_DNA"/>
</dbReference>
<evidence type="ECO:0000313" key="12">
    <source>
        <dbReference type="EMBL" id="ANK12660.1"/>
    </source>
</evidence>
<dbReference type="Gene3D" id="3.30.870.10">
    <property type="entry name" value="Endonuclease Chain A"/>
    <property type="match status" value="2"/>
</dbReference>
<evidence type="ECO:0000256" key="1">
    <source>
        <dbReference type="ARBA" id="ARBA00000798"/>
    </source>
</evidence>
<dbReference type="GO" id="GO:0009395">
    <property type="term" value="P:phospholipid catabolic process"/>
    <property type="evidence" value="ECO:0007669"/>
    <property type="project" value="TreeGrafter"/>
</dbReference>
<comment type="function">
    <text evidence="2">Could be a virulence factor.</text>
</comment>
<dbReference type="AlphaFoldDB" id="A0A192D3H9"/>
<feature type="domain" description="PLD phosphodiesterase" evidence="11">
    <location>
        <begin position="133"/>
        <end position="160"/>
    </location>
</feature>
<proteinExistence type="predicted"/>
<dbReference type="PANTHER" id="PTHR18896">
    <property type="entry name" value="PHOSPHOLIPASE D"/>
    <property type="match status" value="1"/>
</dbReference>
<organism evidence="12 13">
    <name type="scientific">Erythrobacter neustonensis</name>
    <dbReference type="NCBI Taxonomy" id="1112"/>
    <lineage>
        <taxon>Bacteria</taxon>
        <taxon>Pseudomonadati</taxon>
        <taxon>Pseudomonadota</taxon>
        <taxon>Alphaproteobacteria</taxon>
        <taxon>Sphingomonadales</taxon>
        <taxon>Erythrobacteraceae</taxon>
        <taxon>Erythrobacter/Porphyrobacter group</taxon>
        <taxon>Erythrobacter</taxon>
    </lineage>
</organism>
<comment type="subcellular location">
    <subcellularLocation>
        <location evidence="3">Secreted</location>
    </subcellularLocation>
</comment>
<gene>
    <name evidence="12" type="ORF">A9D12_06535</name>
</gene>
<dbReference type="Pfam" id="PF00614">
    <property type="entry name" value="PLDc"/>
    <property type="match status" value="1"/>
</dbReference>
<evidence type="ECO:0000256" key="8">
    <source>
        <dbReference type="ARBA" id="ARBA00023098"/>
    </source>
</evidence>
<keyword evidence="8" id="KW-0443">Lipid metabolism</keyword>
<evidence type="ECO:0000256" key="6">
    <source>
        <dbReference type="ARBA" id="ARBA00022737"/>
    </source>
</evidence>
<comment type="catalytic activity">
    <reaction evidence="1">
        <text>a 1,2-diacyl-sn-glycero-3-phosphocholine + H2O = a 1,2-diacyl-sn-glycero-3-phosphate + choline + H(+)</text>
        <dbReference type="Rhea" id="RHEA:14445"/>
        <dbReference type="ChEBI" id="CHEBI:15354"/>
        <dbReference type="ChEBI" id="CHEBI:15377"/>
        <dbReference type="ChEBI" id="CHEBI:15378"/>
        <dbReference type="ChEBI" id="CHEBI:57643"/>
        <dbReference type="ChEBI" id="CHEBI:58608"/>
        <dbReference type="EC" id="3.1.4.4"/>
    </reaction>
</comment>
<dbReference type="InterPro" id="IPR025202">
    <property type="entry name" value="PLD-like_dom"/>
</dbReference>
<dbReference type="PROSITE" id="PS50035">
    <property type="entry name" value="PLD"/>
    <property type="match status" value="2"/>
</dbReference>
<evidence type="ECO:0000256" key="3">
    <source>
        <dbReference type="ARBA" id="ARBA00004613"/>
    </source>
</evidence>
<dbReference type="OrthoDB" id="8828485at2"/>
<feature type="domain" description="PLD phosphodiesterase" evidence="11">
    <location>
        <begin position="348"/>
        <end position="375"/>
    </location>
</feature>
<evidence type="ECO:0000259" key="11">
    <source>
        <dbReference type="PROSITE" id="PS50035"/>
    </source>
</evidence>
<keyword evidence="6" id="KW-0677">Repeat</keyword>
<evidence type="ECO:0000256" key="7">
    <source>
        <dbReference type="ARBA" id="ARBA00022801"/>
    </source>
</evidence>
<evidence type="ECO:0000313" key="13">
    <source>
        <dbReference type="Proteomes" id="UP000078263"/>
    </source>
</evidence>
<dbReference type="InterPro" id="IPR015679">
    <property type="entry name" value="PLipase_D_fam"/>
</dbReference>
<feature type="region of interest" description="Disordered" evidence="10">
    <location>
        <begin position="161"/>
        <end position="181"/>
    </location>
</feature>
<dbReference type="PANTHER" id="PTHR18896:SF76">
    <property type="entry name" value="PHOSPHOLIPASE"/>
    <property type="match status" value="1"/>
</dbReference>
<keyword evidence="5" id="KW-0964">Secreted</keyword>
<evidence type="ECO:0000256" key="2">
    <source>
        <dbReference type="ARBA" id="ARBA00003145"/>
    </source>
</evidence>
<dbReference type="GO" id="GO:0004630">
    <property type="term" value="F:phospholipase D activity"/>
    <property type="evidence" value="ECO:0007669"/>
    <property type="project" value="UniProtKB-EC"/>
</dbReference>
<dbReference type="CDD" id="cd09143">
    <property type="entry name" value="PLDc_vPLD1_2_like_bac_2"/>
    <property type="match status" value="1"/>
</dbReference>
<evidence type="ECO:0000256" key="9">
    <source>
        <dbReference type="ARBA" id="ARBA00029594"/>
    </source>
</evidence>
<protein>
    <recommendedName>
        <fullName evidence="4">Phospholipase D</fullName>
    </recommendedName>
    <alternativeName>
        <fullName evidence="9">Choline phosphatase</fullName>
    </alternativeName>
</protein>
<dbReference type="Pfam" id="PF13091">
    <property type="entry name" value="PLDc_2"/>
    <property type="match status" value="1"/>
</dbReference>
<keyword evidence="13" id="KW-1185">Reference proteome</keyword>